<keyword evidence="2" id="KW-1003">Cell membrane</keyword>
<dbReference type="Proteomes" id="UP000182125">
    <property type="component" value="Unassembled WGS sequence"/>
</dbReference>
<reference evidence="8 13" key="2">
    <citation type="submission" date="2016-04" db="EMBL/GenBank/DDBJ databases">
        <title>Complete genome sequence of Thermococcus thioreducens type strain OGL-20P.</title>
        <authorList>
            <person name="Oger P.M."/>
        </authorList>
    </citation>
    <scope>NUCLEOTIDE SEQUENCE [LARGE SCALE GENOMIC DNA]</scope>
    <source>
        <strain evidence="8 13">OGL-20P</strain>
    </source>
</reference>
<feature type="transmembrane region" description="Helical" evidence="6">
    <location>
        <begin position="123"/>
        <end position="141"/>
    </location>
</feature>
<dbReference type="PANTHER" id="PTHR32322:SF18">
    <property type="entry name" value="S-ADENOSYLMETHIONINE_S-ADENOSYLHOMOCYSTEINE TRANSPORTER"/>
    <property type="match status" value="1"/>
</dbReference>
<feature type="transmembrane region" description="Helical" evidence="6">
    <location>
        <begin position="216"/>
        <end position="238"/>
    </location>
</feature>
<dbReference type="AlphaFoldDB" id="A0A0Q2XP36"/>
<reference evidence="9 11" key="1">
    <citation type="submission" date="2015-08" db="EMBL/GenBank/DDBJ databases">
        <title>Thermococcus thioreducens DSM 14981 genome sequencing.</title>
        <authorList>
            <person name="Hong S.-J."/>
            <person name="Kim M.-C."/>
            <person name="Shin J.-H."/>
        </authorList>
    </citation>
    <scope>NUCLEOTIDE SEQUENCE [LARGE SCALE GENOMIC DNA]</scope>
    <source>
        <strain evidence="9 11">DSM 14981</strain>
    </source>
</reference>
<gene>
    <name evidence="8" type="ORF">A3L14_05140</name>
    <name evidence="9" type="ORF">AMR53_02135</name>
    <name evidence="10" type="ORF">SAMN05216170_0935</name>
</gene>
<dbReference type="Pfam" id="PF00892">
    <property type="entry name" value="EamA"/>
    <property type="match status" value="2"/>
</dbReference>
<feature type="transmembrane region" description="Helical" evidence="6">
    <location>
        <begin position="39"/>
        <end position="57"/>
    </location>
</feature>
<dbReference type="GeneID" id="33333785"/>
<dbReference type="GO" id="GO:0005886">
    <property type="term" value="C:plasma membrane"/>
    <property type="evidence" value="ECO:0007669"/>
    <property type="project" value="UniProtKB-SubCell"/>
</dbReference>
<dbReference type="KEGG" id="ttd:A3L14_05140"/>
<evidence type="ECO:0000256" key="4">
    <source>
        <dbReference type="ARBA" id="ARBA00022989"/>
    </source>
</evidence>
<keyword evidence="5 6" id="KW-0472">Membrane</keyword>
<dbReference type="Proteomes" id="UP000250136">
    <property type="component" value="Chromosome"/>
</dbReference>
<evidence type="ECO:0000256" key="6">
    <source>
        <dbReference type="SAM" id="Phobius"/>
    </source>
</evidence>
<proteinExistence type="predicted"/>
<dbReference type="SUPFAM" id="SSF103481">
    <property type="entry name" value="Multidrug resistance efflux transporter EmrE"/>
    <property type="match status" value="2"/>
</dbReference>
<dbReference type="Gene3D" id="1.10.3730.20">
    <property type="match status" value="1"/>
</dbReference>
<keyword evidence="4 6" id="KW-1133">Transmembrane helix</keyword>
<dbReference type="InterPro" id="IPR000620">
    <property type="entry name" value="EamA_dom"/>
</dbReference>
<evidence type="ECO:0000256" key="2">
    <source>
        <dbReference type="ARBA" id="ARBA00022475"/>
    </source>
</evidence>
<dbReference type="STRING" id="277988.SAMN05216170_0935"/>
<comment type="subcellular location">
    <subcellularLocation>
        <location evidence="1">Cell membrane</location>
        <topology evidence="1">Multi-pass membrane protein</topology>
    </subcellularLocation>
</comment>
<keyword evidence="3 6" id="KW-0812">Transmembrane</keyword>
<feature type="transmembrane region" description="Helical" evidence="6">
    <location>
        <begin position="153"/>
        <end position="175"/>
    </location>
</feature>
<dbReference type="OrthoDB" id="29208at2157"/>
<feature type="transmembrane region" description="Helical" evidence="6">
    <location>
        <begin position="100"/>
        <end position="117"/>
    </location>
</feature>
<feature type="domain" description="EamA" evidence="7">
    <location>
        <begin position="6"/>
        <end position="141"/>
    </location>
</feature>
<evidence type="ECO:0000259" key="7">
    <source>
        <dbReference type="Pfam" id="PF00892"/>
    </source>
</evidence>
<dbReference type="PATRIC" id="fig|277988.4.peg.451"/>
<evidence type="ECO:0000256" key="3">
    <source>
        <dbReference type="ARBA" id="ARBA00022692"/>
    </source>
</evidence>
<dbReference type="PANTHER" id="PTHR32322">
    <property type="entry name" value="INNER MEMBRANE TRANSPORTER"/>
    <property type="match status" value="1"/>
</dbReference>
<feature type="domain" description="EamA" evidence="7">
    <location>
        <begin position="153"/>
        <end position="288"/>
    </location>
</feature>
<evidence type="ECO:0000256" key="5">
    <source>
        <dbReference type="ARBA" id="ARBA00023136"/>
    </source>
</evidence>
<feature type="transmembrane region" description="Helical" evidence="6">
    <location>
        <begin position="181"/>
        <end position="204"/>
    </location>
</feature>
<feature type="transmembrane region" description="Helical" evidence="6">
    <location>
        <begin position="6"/>
        <end position="27"/>
    </location>
</feature>
<evidence type="ECO:0000313" key="12">
    <source>
        <dbReference type="Proteomes" id="UP000182125"/>
    </source>
</evidence>
<evidence type="ECO:0000256" key="1">
    <source>
        <dbReference type="ARBA" id="ARBA00004651"/>
    </source>
</evidence>
<dbReference type="RefSeq" id="WP_055428700.1">
    <property type="nucleotide sequence ID" value="NZ_CP015105.1"/>
</dbReference>
<dbReference type="EMBL" id="LIXN01000003">
    <property type="protein sequence ID" value="KQH83044.1"/>
    <property type="molecule type" value="Genomic_DNA"/>
</dbReference>
<dbReference type="EMBL" id="CP015105">
    <property type="protein sequence ID" value="ASJ12312.1"/>
    <property type="molecule type" value="Genomic_DNA"/>
</dbReference>
<evidence type="ECO:0000313" key="11">
    <source>
        <dbReference type="Proteomes" id="UP000051862"/>
    </source>
</evidence>
<accession>A0A0Q2XP36</accession>
<dbReference type="InterPro" id="IPR037185">
    <property type="entry name" value="EmrE-like"/>
</dbReference>
<evidence type="ECO:0000313" key="13">
    <source>
        <dbReference type="Proteomes" id="UP000250136"/>
    </source>
</evidence>
<sequence length="289" mass="31142">MDGTLLGVIGALTSAFSWAASTILIKVGMRDKSPVAVNIIRLYIVSTIFAGIFLANGTFQEVFSLPPKLLVVAFVSSMFGFVVGDYFYFNALNMMGVSRTVPITSTYPLWAILWAALFLGREIGIQIILGALLVVLAIIVVRRAEERENINPWGFIFALLAPVSWSLAILTMDWLTGYMDVLTLAGLRMMLAALGISVLVPRYLPELKQVTPKEVLILTGAAITGLMVGQYLFVYSVNLVGSQIAAPVSAINPIISSALAIVLLKEPPNRKILEGLVLAVLGVILISTA</sequence>
<feature type="transmembrane region" description="Helical" evidence="6">
    <location>
        <begin position="69"/>
        <end position="88"/>
    </location>
</feature>
<name>A0A0Q2XP36_9EURY</name>
<feature type="transmembrane region" description="Helical" evidence="6">
    <location>
        <begin position="271"/>
        <end position="288"/>
    </location>
</feature>
<organism evidence="9 11">
    <name type="scientific">Thermococcus thioreducens</name>
    <dbReference type="NCBI Taxonomy" id="277988"/>
    <lineage>
        <taxon>Archaea</taxon>
        <taxon>Methanobacteriati</taxon>
        <taxon>Methanobacteriota</taxon>
        <taxon>Thermococci</taxon>
        <taxon>Thermococcales</taxon>
        <taxon>Thermococcaceae</taxon>
        <taxon>Thermococcus</taxon>
    </lineage>
</organism>
<feature type="transmembrane region" description="Helical" evidence="6">
    <location>
        <begin position="244"/>
        <end position="264"/>
    </location>
</feature>
<protein>
    <submittedName>
        <fullName evidence="10">Drug/metabolite transporter, DME family</fullName>
    </submittedName>
    <submittedName>
        <fullName evidence="9">Permease</fullName>
    </submittedName>
</protein>
<evidence type="ECO:0000313" key="9">
    <source>
        <dbReference type="EMBL" id="KQH83044.1"/>
    </source>
</evidence>
<reference evidence="10 12" key="3">
    <citation type="submission" date="2016-10" db="EMBL/GenBank/DDBJ databases">
        <authorList>
            <person name="de Groot N.N."/>
        </authorList>
    </citation>
    <scope>NUCLEOTIDE SEQUENCE [LARGE SCALE GENOMIC DNA]</scope>
    <source>
        <strain evidence="10 12">OGL-20</strain>
    </source>
</reference>
<dbReference type="Proteomes" id="UP000051862">
    <property type="component" value="Unassembled WGS sequence"/>
</dbReference>
<keyword evidence="13" id="KW-1185">Reference proteome</keyword>
<dbReference type="InterPro" id="IPR050638">
    <property type="entry name" value="AA-Vitamin_Transporters"/>
</dbReference>
<evidence type="ECO:0000313" key="10">
    <source>
        <dbReference type="EMBL" id="SEV93057.1"/>
    </source>
</evidence>
<evidence type="ECO:0000313" key="8">
    <source>
        <dbReference type="EMBL" id="ASJ12312.1"/>
    </source>
</evidence>
<dbReference type="EMBL" id="FOIW01000001">
    <property type="protein sequence ID" value="SEV93057.1"/>
    <property type="molecule type" value="Genomic_DNA"/>
</dbReference>